<dbReference type="SUPFAM" id="SSF51905">
    <property type="entry name" value="FAD/NAD(P)-binding domain"/>
    <property type="match status" value="1"/>
</dbReference>
<protein>
    <recommendedName>
        <fullName evidence="3">Pyridine nucleotide-disulfide oxidoreductase domain-containing protein 2</fullName>
    </recommendedName>
</protein>
<dbReference type="PANTHER" id="PTHR10668:SF103">
    <property type="entry name" value="PYRIDINE NUCLEOTIDE-DISULFIDE OXIDOREDUCTASE DOMAIN-CONTAINING PROTEIN 2"/>
    <property type="match status" value="1"/>
</dbReference>
<name>A0ABP7J5E0_9ACTN</name>
<sequence length="539" mass="58308">MNEIAERLGVVGLPEPVSSLASRRWDVIVVGGGHNGLTCAAYLARAGRSVLVLEARDRLGGACTLDRPFPDRRYVISPCAYVVGLLDETVIRDLRLHERGLEVYLADPQLWVPFEDGTAFAQWMDPDRTLAGLRDLGLSQKDIDGYFAYEDLFDQIRIRLRKGARDTWAGDSPSRAELEELLGGEGLMTDVLFHASISDVLDEFVTDQRLKDALFGQGVIGTYAGPRDPGTAAVKFMHFAGEVHGEGAVWGYVRGGMGVVSFAIAEAAREAGAVLATGVPVGEVLPGEGVRLEDGTFVAATTIVSNADPKRLMTLLAADAVPDGYRRRIDDWDIRSPVVKFNAALRRLPDWTAAPGETFMARGVVNTTTGLDDAQKAFERCDAGEPAVGFGEIYVQTGHDPSPAPEGRHLMSVFGQYAPYGLNGGWESRREEVARQFIDLIGRFAPGFADCIESYEVLGAPDIERRVGLTGGHIFQGEVRPDQMWDNRLTPRTPIPGLYLCGAATHPGGSVIALNGKNTAMAILTDQSPVTKANHPSTM</sequence>
<evidence type="ECO:0000259" key="4">
    <source>
        <dbReference type="Pfam" id="PF01593"/>
    </source>
</evidence>
<proteinExistence type="predicted"/>
<dbReference type="EMBL" id="BAAAZR010000036">
    <property type="protein sequence ID" value="GAA3834404.1"/>
    <property type="molecule type" value="Genomic_DNA"/>
</dbReference>
<evidence type="ECO:0000313" key="6">
    <source>
        <dbReference type="Proteomes" id="UP001500888"/>
    </source>
</evidence>
<dbReference type="Gene3D" id="3.50.50.60">
    <property type="entry name" value="FAD/NAD(P)-binding domain"/>
    <property type="match status" value="2"/>
</dbReference>
<evidence type="ECO:0000256" key="1">
    <source>
        <dbReference type="ARBA" id="ARBA00037217"/>
    </source>
</evidence>
<dbReference type="PANTHER" id="PTHR10668">
    <property type="entry name" value="PHYTOENE DEHYDROGENASE"/>
    <property type="match status" value="1"/>
</dbReference>
<feature type="domain" description="Amine oxidase" evidence="4">
    <location>
        <begin position="200"/>
        <end position="509"/>
    </location>
</feature>
<dbReference type="RefSeq" id="WP_344949097.1">
    <property type="nucleotide sequence ID" value="NZ_BAAAZR010000036.1"/>
</dbReference>
<gene>
    <name evidence="5" type="ORF">GCM10022226_64740</name>
</gene>
<evidence type="ECO:0000256" key="3">
    <source>
        <dbReference type="ARBA" id="ARBA00040298"/>
    </source>
</evidence>
<keyword evidence="6" id="KW-1185">Reference proteome</keyword>
<dbReference type="Pfam" id="PF13450">
    <property type="entry name" value="NAD_binding_8"/>
    <property type="match status" value="1"/>
</dbReference>
<dbReference type="InterPro" id="IPR002937">
    <property type="entry name" value="Amino_oxidase"/>
</dbReference>
<reference evidence="6" key="1">
    <citation type="journal article" date="2019" name="Int. J. Syst. Evol. Microbiol.">
        <title>The Global Catalogue of Microorganisms (GCM) 10K type strain sequencing project: providing services to taxonomists for standard genome sequencing and annotation.</title>
        <authorList>
            <consortium name="The Broad Institute Genomics Platform"/>
            <consortium name="The Broad Institute Genome Sequencing Center for Infectious Disease"/>
            <person name="Wu L."/>
            <person name="Ma J."/>
        </authorList>
    </citation>
    <scope>NUCLEOTIDE SEQUENCE [LARGE SCALE GENOMIC DNA]</scope>
    <source>
        <strain evidence="6">JCM 16908</strain>
    </source>
</reference>
<dbReference type="Proteomes" id="UP001500888">
    <property type="component" value="Unassembled WGS sequence"/>
</dbReference>
<accession>A0ABP7J5E0</accession>
<dbReference type="Pfam" id="PF01593">
    <property type="entry name" value="Amino_oxidase"/>
    <property type="match status" value="1"/>
</dbReference>
<organism evidence="5 6">
    <name type="scientific">Sphaerisporangium flaviroseum</name>
    <dbReference type="NCBI Taxonomy" id="509199"/>
    <lineage>
        <taxon>Bacteria</taxon>
        <taxon>Bacillati</taxon>
        <taxon>Actinomycetota</taxon>
        <taxon>Actinomycetes</taxon>
        <taxon>Streptosporangiales</taxon>
        <taxon>Streptosporangiaceae</taxon>
        <taxon>Sphaerisporangium</taxon>
    </lineage>
</organism>
<dbReference type="InterPro" id="IPR036188">
    <property type="entry name" value="FAD/NAD-bd_sf"/>
</dbReference>
<comment type="subunit">
    <text evidence="2">Interacts with COX5B; this interaction may contribute to localize PYROXD2 to the inner face of the inner mitochondrial membrane.</text>
</comment>
<comment type="caution">
    <text evidence="5">The sequence shown here is derived from an EMBL/GenBank/DDBJ whole genome shotgun (WGS) entry which is preliminary data.</text>
</comment>
<evidence type="ECO:0000313" key="5">
    <source>
        <dbReference type="EMBL" id="GAA3834404.1"/>
    </source>
</evidence>
<comment type="function">
    <text evidence="1">Probable oxidoreductase that may play a role as regulator of mitochondrial function.</text>
</comment>
<evidence type="ECO:0000256" key="2">
    <source>
        <dbReference type="ARBA" id="ARBA00038825"/>
    </source>
</evidence>